<dbReference type="InterPro" id="IPR028939">
    <property type="entry name" value="P5C_Rdtase_cat_N"/>
</dbReference>
<organism evidence="3 4">
    <name type="scientific">Mesonia sediminis</name>
    <dbReference type="NCBI Taxonomy" id="1703946"/>
    <lineage>
        <taxon>Bacteria</taxon>
        <taxon>Pseudomonadati</taxon>
        <taxon>Bacteroidota</taxon>
        <taxon>Flavobacteriia</taxon>
        <taxon>Flavobacteriales</taxon>
        <taxon>Flavobacteriaceae</taxon>
        <taxon>Mesonia</taxon>
    </lineage>
</organism>
<sequence length="249" mass="27702">MLEICIIGTGRVGSQLVRVLSHTNSVKITQIYNRTKTKLKAFESIAPTTSEISDLKSADLALIAVKDDAIAPLISSIASIFPTIAHTSGSLGLQKHGQNNAVFYPLQSFSQKEIDFNQVPLCIEADNRQTFDTIENLAKKISTQVYSVTTEQRKYLHLAAVFANNFTNQMYAMAQKICQANNLDFEILHPLIQETATKIKTTPAIEAQTGPALRQDTQTMQRHLKLLSTPEEKEIYSLLSRAIQNTHKL</sequence>
<dbReference type="PANTHER" id="PTHR40459:SF1">
    <property type="entry name" value="CONSERVED HYPOTHETICAL ALANINE AND LEUCINE RICH PROTEIN"/>
    <property type="match status" value="1"/>
</dbReference>
<dbReference type="RefSeq" id="WP_379044187.1">
    <property type="nucleotide sequence ID" value="NZ_JBHULZ010000023.1"/>
</dbReference>
<dbReference type="Gene3D" id="3.40.50.720">
    <property type="entry name" value="NAD(P)-binding Rossmann-like Domain"/>
    <property type="match status" value="1"/>
</dbReference>
<evidence type="ECO:0000259" key="1">
    <source>
        <dbReference type="Pfam" id="PF03807"/>
    </source>
</evidence>
<dbReference type="Gene3D" id="1.10.1040.20">
    <property type="entry name" value="ProC-like, C-terminal domain"/>
    <property type="match status" value="1"/>
</dbReference>
<name>A0ABW5SB49_9FLAO</name>
<reference evidence="4" key="1">
    <citation type="journal article" date="2019" name="Int. J. Syst. Evol. Microbiol.">
        <title>The Global Catalogue of Microorganisms (GCM) 10K type strain sequencing project: providing services to taxonomists for standard genome sequencing and annotation.</title>
        <authorList>
            <consortium name="The Broad Institute Genomics Platform"/>
            <consortium name="The Broad Institute Genome Sequencing Center for Infectious Disease"/>
            <person name="Wu L."/>
            <person name="Ma J."/>
        </authorList>
    </citation>
    <scope>NUCLEOTIDE SEQUENCE [LARGE SCALE GENOMIC DNA]</scope>
    <source>
        <strain evidence="4">KCTC 42255</strain>
    </source>
</reference>
<evidence type="ECO:0000313" key="3">
    <source>
        <dbReference type="EMBL" id="MFD2697046.1"/>
    </source>
</evidence>
<dbReference type="EMBL" id="JBHULZ010000023">
    <property type="protein sequence ID" value="MFD2697046.1"/>
    <property type="molecule type" value="Genomic_DNA"/>
</dbReference>
<proteinExistence type="predicted"/>
<dbReference type="SUPFAM" id="SSF51735">
    <property type="entry name" value="NAD(P)-binding Rossmann-fold domains"/>
    <property type="match status" value="1"/>
</dbReference>
<evidence type="ECO:0000313" key="4">
    <source>
        <dbReference type="Proteomes" id="UP001597357"/>
    </source>
</evidence>
<dbReference type="PANTHER" id="PTHR40459">
    <property type="entry name" value="CONSERVED HYPOTHETICAL ALANINE AND LEUCINE RICH PROTEIN"/>
    <property type="match status" value="1"/>
</dbReference>
<dbReference type="InterPro" id="IPR008927">
    <property type="entry name" value="6-PGluconate_DH-like_C_sf"/>
</dbReference>
<accession>A0ABW5SB49</accession>
<gene>
    <name evidence="3" type="ORF">ACFSQ0_03505</name>
</gene>
<dbReference type="InterPro" id="IPR018931">
    <property type="entry name" value="DUF2520"/>
</dbReference>
<dbReference type="InterPro" id="IPR037108">
    <property type="entry name" value="TM1727-like_C_sf"/>
</dbReference>
<feature type="domain" description="DUF2520" evidence="2">
    <location>
        <begin position="119"/>
        <end position="243"/>
    </location>
</feature>
<dbReference type="Proteomes" id="UP001597357">
    <property type="component" value="Unassembled WGS sequence"/>
</dbReference>
<comment type="caution">
    <text evidence="3">The sequence shown here is derived from an EMBL/GenBank/DDBJ whole genome shotgun (WGS) entry which is preliminary data.</text>
</comment>
<dbReference type="SUPFAM" id="SSF48179">
    <property type="entry name" value="6-phosphogluconate dehydrogenase C-terminal domain-like"/>
    <property type="match status" value="1"/>
</dbReference>
<dbReference type="Pfam" id="PF10728">
    <property type="entry name" value="DUF2520"/>
    <property type="match status" value="1"/>
</dbReference>
<feature type="domain" description="Pyrroline-5-carboxylate reductase catalytic N-terminal" evidence="1">
    <location>
        <begin position="4"/>
        <end position="77"/>
    </location>
</feature>
<evidence type="ECO:0000259" key="2">
    <source>
        <dbReference type="Pfam" id="PF10728"/>
    </source>
</evidence>
<keyword evidence="4" id="KW-1185">Reference proteome</keyword>
<dbReference type="InterPro" id="IPR036291">
    <property type="entry name" value="NAD(P)-bd_dom_sf"/>
</dbReference>
<dbReference type="Pfam" id="PF03807">
    <property type="entry name" value="F420_oxidored"/>
    <property type="match status" value="1"/>
</dbReference>
<protein>
    <submittedName>
        <fullName evidence="3">Rossmann-like and DUF2520 domain-containing protein</fullName>
    </submittedName>
</protein>